<keyword evidence="2" id="KW-1185">Reference proteome</keyword>
<reference evidence="1 2" key="1">
    <citation type="journal article" date="2021" name="Sci. Rep.">
        <title>The distribution of antibiotic resistance genes in chicken gut microbiota commensals.</title>
        <authorList>
            <person name="Juricova H."/>
            <person name="Matiasovicova J."/>
            <person name="Kubasova T."/>
            <person name="Cejkova D."/>
            <person name="Rychlik I."/>
        </authorList>
    </citation>
    <scope>NUCLEOTIDE SEQUENCE [LARGE SCALE GENOMIC DNA]</scope>
    <source>
        <strain evidence="1 2">An564</strain>
    </source>
</reference>
<protein>
    <submittedName>
        <fullName evidence="1">Uncharacterized protein</fullName>
    </submittedName>
</protein>
<organism evidence="1 2">
    <name type="scientific">Hydrogenoanaerobacterium saccharovorans</name>
    <dbReference type="NCBI Taxonomy" id="474960"/>
    <lineage>
        <taxon>Bacteria</taxon>
        <taxon>Bacillati</taxon>
        <taxon>Bacillota</taxon>
        <taxon>Clostridia</taxon>
        <taxon>Eubacteriales</taxon>
        <taxon>Oscillospiraceae</taxon>
        <taxon>Hydrogenoanaerobacterium</taxon>
    </lineage>
</organism>
<dbReference type="Proteomes" id="UP000724149">
    <property type="component" value="Unassembled WGS sequence"/>
</dbReference>
<dbReference type="RefSeq" id="WP_204720601.1">
    <property type="nucleotide sequence ID" value="NZ_JACSNR010000005.1"/>
</dbReference>
<name>A0ABS2GME1_9FIRM</name>
<sequence length="192" mass="21909">MSKALTECAILSIQLEETAWTIGQLCCRFELEGQKYKQYTMAFFDVLFSSEEELVENLDSLDLTKPIIITTLNRHPQRGYGLHLIGNKTISYTNVPNYKSDISPTLGLYKNKSTDFDHLLNAWFGFLPWDGFCREDYVDAFLTPGTKKKSDIRFMKDFTVEELKEIMPAGSIALIQHLQKDNVKNSVPPNVG</sequence>
<dbReference type="EMBL" id="JACSNR010000005">
    <property type="protein sequence ID" value="MBM6923271.1"/>
    <property type="molecule type" value="Genomic_DNA"/>
</dbReference>
<evidence type="ECO:0000313" key="1">
    <source>
        <dbReference type="EMBL" id="MBM6923271.1"/>
    </source>
</evidence>
<proteinExistence type="predicted"/>
<comment type="caution">
    <text evidence="1">The sequence shown here is derived from an EMBL/GenBank/DDBJ whole genome shotgun (WGS) entry which is preliminary data.</text>
</comment>
<evidence type="ECO:0000313" key="2">
    <source>
        <dbReference type="Proteomes" id="UP000724149"/>
    </source>
</evidence>
<gene>
    <name evidence="1" type="ORF">H9X81_06170</name>
</gene>
<accession>A0ABS2GME1</accession>